<keyword evidence="1" id="KW-0175">Coiled coil</keyword>
<evidence type="ECO:0000313" key="4">
    <source>
        <dbReference type="Proteomes" id="UP000294692"/>
    </source>
</evidence>
<name>A0A4R3UT24_9BURK</name>
<feature type="coiled-coil region" evidence="1">
    <location>
        <begin position="69"/>
        <end position="129"/>
    </location>
</feature>
<organism evidence="3 4">
    <name type="scientific">Paracandidimonas soli</name>
    <dbReference type="NCBI Taxonomy" id="1917182"/>
    <lineage>
        <taxon>Bacteria</taxon>
        <taxon>Pseudomonadati</taxon>
        <taxon>Pseudomonadota</taxon>
        <taxon>Betaproteobacteria</taxon>
        <taxon>Burkholderiales</taxon>
        <taxon>Alcaligenaceae</taxon>
        <taxon>Paracandidimonas</taxon>
    </lineage>
</organism>
<dbReference type="Pfam" id="PF06476">
    <property type="entry name" value="DUF1090"/>
    <property type="match status" value="1"/>
</dbReference>
<feature type="chain" id="PRO_5020973123" evidence="2">
    <location>
        <begin position="22"/>
        <end position="129"/>
    </location>
</feature>
<dbReference type="RefSeq" id="WP_132478152.1">
    <property type="nucleotide sequence ID" value="NZ_JBHRVM010000001.1"/>
</dbReference>
<dbReference type="InterPro" id="IPR009468">
    <property type="entry name" value="DUF1090"/>
</dbReference>
<keyword evidence="2" id="KW-0732">Signal</keyword>
<feature type="signal peptide" evidence="2">
    <location>
        <begin position="1"/>
        <end position="21"/>
    </location>
</feature>
<dbReference type="EMBL" id="SMBX01000012">
    <property type="protein sequence ID" value="TCU93184.1"/>
    <property type="molecule type" value="Genomic_DNA"/>
</dbReference>
<protein>
    <submittedName>
        <fullName evidence="3">Uncharacterized protein DUF1090</fullName>
    </submittedName>
</protein>
<evidence type="ECO:0000256" key="1">
    <source>
        <dbReference type="SAM" id="Coils"/>
    </source>
</evidence>
<sequence length="129" mass="14738">MATKHLAALLLMCGLVTPVMASNPACDQKASELERQIQYAREAGNNHRVAGLEKALSAVRKNCTDAGLIREKKHDIAEQEDDIDEILEDIREKESEGRYDKVKSLERKLERERAELEHLRQELSTLEKR</sequence>
<dbReference type="OrthoDB" id="8689941at2"/>
<evidence type="ECO:0000313" key="3">
    <source>
        <dbReference type="EMBL" id="TCU93184.1"/>
    </source>
</evidence>
<dbReference type="AlphaFoldDB" id="A0A4R3UT24"/>
<dbReference type="Proteomes" id="UP000294692">
    <property type="component" value="Unassembled WGS sequence"/>
</dbReference>
<keyword evidence="4" id="KW-1185">Reference proteome</keyword>
<proteinExistence type="predicted"/>
<evidence type="ECO:0000256" key="2">
    <source>
        <dbReference type="SAM" id="SignalP"/>
    </source>
</evidence>
<reference evidence="3 4" key="1">
    <citation type="submission" date="2019-03" db="EMBL/GenBank/DDBJ databases">
        <title>Genomic Encyclopedia of Type Strains, Phase IV (KMG-IV): sequencing the most valuable type-strain genomes for metagenomic binning, comparative biology and taxonomic classification.</title>
        <authorList>
            <person name="Goeker M."/>
        </authorList>
    </citation>
    <scope>NUCLEOTIDE SEQUENCE [LARGE SCALE GENOMIC DNA]</scope>
    <source>
        <strain evidence="3 4">DSM 100048</strain>
    </source>
</reference>
<gene>
    <name evidence="3" type="ORF">EV686_11267</name>
</gene>
<comment type="caution">
    <text evidence="3">The sequence shown here is derived from an EMBL/GenBank/DDBJ whole genome shotgun (WGS) entry which is preliminary data.</text>
</comment>
<accession>A0A4R3UT24</accession>